<gene>
    <name evidence="1" type="ORF">ACFOY2_17235</name>
</gene>
<proteinExistence type="predicted"/>
<dbReference type="Proteomes" id="UP001595851">
    <property type="component" value="Unassembled WGS sequence"/>
</dbReference>
<evidence type="ECO:0000313" key="2">
    <source>
        <dbReference type="Proteomes" id="UP001595851"/>
    </source>
</evidence>
<comment type="caution">
    <text evidence="1">The sequence shown here is derived from an EMBL/GenBank/DDBJ whole genome shotgun (WGS) entry which is preliminary data.</text>
</comment>
<reference evidence="2" key="1">
    <citation type="journal article" date="2019" name="Int. J. Syst. Evol. Microbiol.">
        <title>The Global Catalogue of Microorganisms (GCM) 10K type strain sequencing project: providing services to taxonomists for standard genome sequencing and annotation.</title>
        <authorList>
            <consortium name="The Broad Institute Genomics Platform"/>
            <consortium name="The Broad Institute Genome Sequencing Center for Infectious Disease"/>
            <person name="Wu L."/>
            <person name="Ma J."/>
        </authorList>
    </citation>
    <scope>NUCLEOTIDE SEQUENCE [LARGE SCALE GENOMIC DNA]</scope>
    <source>
        <strain evidence="2">TBRC 1276</strain>
    </source>
</reference>
<organism evidence="1 2">
    <name type="scientific">Nonomuraea purpurea</name>
    <dbReference type="NCBI Taxonomy" id="1849276"/>
    <lineage>
        <taxon>Bacteria</taxon>
        <taxon>Bacillati</taxon>
        <taxon>Actinomycetota</taxon>
        <taxon>Actinomycetes</taxon>
        <taxon>Streptosporangiales</taxon>
        <taxon>Streptosporangiaceae</taxon>
        <taxon>Nonomuraea</taxon>
    </lineage>
</organism>
<dbReference type="RefSeq" id="WP_379529043.1">
    <property type="nucleotide sequence ID" value="NZ_JBHSBI010000008.1"/>
</dbReference>
<sequence>MKPIVMMANQDKSAHFLPRYPLARRSTDRVGEPPDDFDGLSTKLSFLVFVVEAPPSDADSNG</sequence>
<keyword evidence="2" id="KW-1185">Reference proteome</keyword>
<accession>A0ABV8G8I1</accession>
<name>A0ABV8G8I1_9ACTN</name>
<dbReference type="EMBL" id="JBHSBI010000008">
    <property type="protein sequence ID" value="MFC4008978.1"/>
    <property type="molecule type" value="Genomic_DNA"/>
</dbReference>
<evidence type="ECO:0000313" key="1">
    <source>
        <dbReference type="EMBL" id="MFC4008978.1"/>
    </source>
</evidence>
<protein>
    <submittedName>
        <fullName evidence="1">Uncharacterized protein</fullName>
    </submittedName>
</protein>